<name>A0ABR0P0S7_GOSAR</name>
<dbReference type="Proteomes" id="UP001358586">
    <property type="component" value="Chromosome 8"/>
</dbReference>
<keyword evidence="2" id="KW-1185">Reference proteome</keyword>
<comment type="caution">
    <text evidence="1">The sequence shown here is derived from an EMBL/GenBank/DDBJ whole genome shotgun (WGS) entry which is preliminary data.</text>
</comment>
<dbReference type="EMBL" id="JARKNE010000008">
    <property type="protein sequence ID" value="KAK5812218.1"/>
    <property type="molecule type" value="Genomic_DNA"/>
</dbReference>
<proteinExistence type="predicted"/>
<protein>
    <submittedName>
        <fullName evidence="1">Uncharacterized protein</fullName>
    </submittedName>
</protein>
<organism evidence="1 2">
    <name type="scientific">Gossypium arboreum</name>
    <name type="common">Tree cotton</name>
    <name type="synonym">Gossypium nanking</name>
    <dbReference type="NCBI Taxonomy" id="29729"/>
    <lineage>
        <taxon>Eukaryota</taxon>
        <taxon>Viridiplantae</taxon>
        <taxon>Streptophyta</taxon>
        <taxon>Embryophyta</taxon>
        <taxon>Tracheophyta</taxon>
        <taxon>Spermatophyta</taxon>
        <taxon>Magnoliopsida</taxon>
        <taxon>eudicotyledons</taxon>
        <taxon>Gunneridae</taxon>
        <taxon>Pentapetalae</taxon>
        <taxon>rosids</taxon>
        <taxon>malvids</taxon>
        <taxon>Malvales</taxon>
        <taxon>Malvaceae</taxon>
        <taxon>Malvoideae</taxon>
        <taxon>Gossypium</taxon>
    </lineage>
</organism>
<accession>A0ABR0P0S7</accession>
<reference evidence="1 2" key="1">
    <citation type="submission" date="2023-03" db="EMBL/GenBank/DDBJ databases">
        <title>WGS of Gossypium arboreum.</title>
        <authorList>
            <person name="Yu D."/>
        </authorList>
    </citation>
    <scope>NUCLEOTIDE SEQUENCE [LARGE SCALE GENOMIC DNA]</scope>
    <source>
        <tissue evidence="1">Leaf</tissue>
    </source>
</reference>
<evidence type="ECO:0000313" key="2">
    <source>
        <dbReference type="Proteomes" id="UP001358586"/>
    </source>
</evidence>
<sequence>MRSWYTYSSSKNGFLIHKMANVGSPNGSAATIHNCYDYVGYVAWKKGDAGYGASFVITDGAGRYLKQFCKTIAVADGVMAKLLLSENLY</sequence>
<evidence type="ECO:0000313" key="1">
    <source>
        <dbReference type="EMBL" id="KAK5812218.1"/>
    </source>
</evidence>
<gene>
    <name evidence="1" type="ORF">PVK06_027639</name>
</gene>